<dbReference type="InterPro" id="IPR002937">
    <property type="entry name" value="Amino_oxidase"/>
</dbReference>
<dbReference type="EMBL" id="JAZGQO010000015">
    <property type="protein sequence ID" value="KAK6169361.1"/>
    <property type="molecule type" value="Genomic_DNA"/>
</dbReference>
<protein>
    <recommendedName>
        <fullName evidence="1">Amine oxidase domain-containing protein</fullName>
    </recommendedName>
</protein>
<dbReference type="GO" id="GO:0005576">
    <property type="term" value="C:extracellular region"/>
    <property type="evidence" value="ECO:0007669"/>
    <property type="project" value="TreeGrafter"/>
</dbReference>
<dbReference type="SUPFAM" id="SSF51905">
    <property type="entry name" value="FAD/NAD(P)-binding domain"/>
    <property type="match status" value="1"/>
</dbReference>
<evidence type="ECO:0000313" key="3">
    <source>
        <dbReference type="Proteomes" id="UP001347796"/>
    </source>
</evidence>
<keyword evidence="3" id="KW-1185">Reference proteome</keyword>
<dbReference type="Pfam" id="PF01593">
    <property type="entry name" value="Amino_oxidase"/>
    <property type="match status" value="1"/>
</dbReference>
<gene>
    <name evidence="2" type="ORF">SNE40_020431</name>
</gene>
<sequence length="353" mass="38941">MDRVLVVGSGLTGAVTAALCRQNLPSTPEIFIWDKSQGAGGRMSTSRCPSDKNCTADLGAQYITLSKQYTVKRTGLYQDLVENGVLSPMQGKMEGDNSAEGSQHFVTPKGVSSLVKYYLGLSEANVEYSRTVNRIDYSKSNGKDIVKVSTNTGECEDFDAVILTLPVPQLLQLQGDINKTIENSGDIKQNLEQVTYSSRFALGLFYDKGTKLNYDWCAKYFPNHECIRYVSIDTKKRGIDNEDTAPSVVVHTNVVPFGLKYLETDKEEVGPIVLKHLHTLLPDLPQPNHVKNHKWRYSQVHKPYAGKEGCIVLQEKPLVIVGGDGFTHSGFDGCVDSAESIINSINKLLNKDS</sequence>
<name>A0AAN8GE51_PATCE</name>
<dbReference type="GO" id="GO:0016651">
    <property type="term" value="F:oxidoreductase activity, acting on NAD(P)H"/>
    <property type="evidence" value="ECO:0007669"/>
    <property type="project" value="InterPro"/>
</dbReference>
<dbReference type="PANTHER" id="PTHR23357:SF1">
    <property type="entry name" value="RENALASE"/>
    <property type="match status" value="1"/>
</dbReference>
<dbReference type="Gene3D" id="3.90.660.10">
    <property type="match status" value="1"/>
</dbReference>
<dbReference type="InterPro" id="IPR036188">
    <property type="entry name" value="FAD/NAD-bd_sf"/>
</dbReference>
<dbReference type="Pfam" id="PF13450">
    <property type="entry name" value="NAD_binding_8"/>
    <property type="match status" value="1"/>
</dbReference>
<dbReference type="Gene3D" id="3.50.50.60">
    <property type="entry name" value="FAD/NAD(P)-binding domain"/>
    <property type="match status" value="1"/>
</dbReference>
<accession>A0AAN8GE51</accession>
<proteinExistence type="predicted"/>
<dbReference type="InterPro" id="IPR040174">
    <property type="entry name" value="RNLS"/>
</dbReference>
<evidence type="ECO:0000259" key="1">
    <source>
        <dbReference type="Pfam" id="PF01593"/>
    </source>
</evidence>
<dbReference type="PANTHER" id="PTHR23357">
    <property type="entry name" value="RENALASE"/>
    <property type="match status" value="1"/>
</dbReference>
<feature type="domain" description="Amine oxidase" evidence="1">
    <location>
        <begin position="100"/>
        <end position="339"/>
    </location>
</feature>
<reference evidence="2 3" key="1">
    <citation type="submission" date="2024-01" db="EMBL/GenBank/DDBJ databases">
        <title>The genome of the rayed Mediterranean limpet Patella caerulea (Linnaeus, 1758).</title>
        <authorList>
            <person name="Anh-Thu Weber A."/>
            <person name="Halstead-Nussloch G."/>
        </authorList>
    </citation>
    <scope>NUCLEOTIDE SEQUENCE [LARGE SCALE GENOMIC DNA]</scope>
    <source>
        <strain evidence="2">AATW-2023a</strain>
        <tissue evidence="2">Whole specimen</tissue>
    </source>
</reference>
<dbReference type="Proteomes" id="UP001347796">
    <property type="component" value="Unassembled WGS sequence"/>
</dbReference>
<organism evidence="2 3">
    <name type="scientific">Patella caerulea</name>
    <name type="common">Rayed Mediterranean limpet</name>
    <dbReference type="NCBI Taxonomy" id="87958"/>
    <lineage>
        <taxon>Eukaryota</taxon>
        <taxon>Metazoa</taxon>
        <taxon>Spiralia</taxon>
        <taxon>Lophotrochozoa</taxon>
        <taxon>Mollusca</taxon>
        <taxon>Gastropoda</taxon>
        <taxon>Patellogastropoda</taxon>
        <taxon>Patelloidea</taxon>
        <taxon>Patellidae</taxon>
        <taxon>Patella</taxon>
    </lineage>
</organism>
<evidence type="ECO:0000313" key="2">
    <source>
        <dbReference type="EMBL" id="KAK6169361.1"/>
    </source>
</evidence>
<dbReference type="AlphaFoldDB" id="A0AAN8GE51"/>
<comment type="caution">
    <text evidence="2">The sequence shown here is derived from an EMBL/GenBank/DDBJ whole genome shotgun (WGS) entry which is preliminary data.</text>
</comment>